<dbReference type="GO" id="GO:0070403">
    <property type="term" value="F:NAD+ binding"/>
    <property type="evidence" value="ECO:0007669"/>
    <property type="project" value="InterPro"/>
</dbReference>
<dbReference type="InterPro" id="IPR026591">
    <property type="entry name" value="Sirtuin_cat_small_dom_sf"/>
</dbReference>
<evidence type="ECO:0000256" key="2">
    <source>
        <dbReference type="ARBA" id="ARBA00022679"/>
    </source>
</evidence>
<dbReference type="InterPro" id="IPR029035">
    <property type="entry name" value="DHS-like_NAD/FAD-binding_dom"/>
</dbReference>
<dbReference type="InterPro" id="IPR026590">
    <property type="entry name" value="Ssirtuin_cat_dom"/>
</dbReference>
<dbReference type="EC" id="2.3.1.286" evidence="1"/>
<evidence type="ECO:0000313" key="6">
    <source>
        <dbReference type="EMBL" id="SMP18412.1"/>
    </source>
</evidence>
<dbReference type="InterPro" id="IPR050134">
    <property type="entry name" value="NAD-dep_sirtuin_deacylases"/>
</dbReference>
<evidence type="ECO:0000256" key="3">
    <source>
        <dbReference type="ARBA" id="ARBA00023027"/>
    </source>
</evidence>
<evidence type="ECO:0000259" key="5">
    <source>
        <dbReference type="PROSITE" id="PS50305"/>
    </source>
</evidence>
<dbReference type="Gene3D" id="3.30.1600.10">
    <property type="entry name" value="SIR2/SIRT2 'Small Domain"/>
    <property type="match status" value="1"/>
</dbReference>
<dbReference type="PANTHER" id="PTHR11085">
    <property type="entry name" value="NAD-DEPENDENT PROTEIN DEACYLASE SIRTUIN-5, MITOCHONDRIAL-RELATED"/>
    <property type="match status" value="1"/>
</dbReference>
<keyword evidence="7" id="KW-1185">Reference proteome</keyword>
<keyword evidence="3" id="KW-0520">NAD</keyword>
<accession>A0AA45WNE6</accession>
<dbReference type="SUPFAM" id="SSF52467">
    <property type="entry name" value="DHS-like NAD/FAD-binding domain"/>
    <property type="match status" value="1"/>
</dbReference>
<dbReference type="GO" id="GO:0017136">
    <property type="term" value="F:histone deacetylase activity, NAD-dependent"/>
    <property type="evidence" value="ECO:0007669"/>
    <property type="project" value="TreeGrafter"/>
</dbReference>
<evidence type="ECO:0000313" key="7">
    <source>
        <dbReference type="Proteomes" id="UP001157947"/>
    </source>
</evidence>
<dbReference type="PROSITE" id="PS50305">
    <property type="entry name" value="SIRTUIN"/>
    <property type="match status" value="1"/>
</dbReference>
<proteinExistence type="predicted"/>
<name>A0AA45WNE6_9AQUI</name>
<organism evidence="6 7">
    <name type="scientific">Venenivibrio stagnispumantis</name>
    <dbReference type="NCBI Taxonomy" id="407998"/>
    <lineage>
        <taxon>Bacteria</taxon>
        <taxon>Pseudomonadati</taxon>
        <taxon>Aquificota</taxon>
        <taxon>Aquificia</taxon>
        <taxon>Aquificales</taxon>
        <taxon>Hydrogenothermaceae</taxon>
        <taxon>Venenivibrio</taxon>
    </lineage>
</organism>
<evidence type="ECO:0000256" key="4">
    <source>
        <dbReference type="PROSITE-ProRule" id="PRU00236"/>
    </source>
</evidence>
<gene>
    <name evidence="6" type="ORF">SAMN06264868_11729</name>
</gene>
<dbReference type="InterPro" id="IPR003000">
    <property type="entry name" value="Sirtuin"/>
</dbReference>
<comment type="caution">
    <text evidence="4">Lacks conserved residue(s) required for the propagation of feature annotation.</text>
</comment>
<dbReference type="RefSeq" id="WP_345782862.1">
    <property type="nucleotide sequence ID" value="NZ_FXTX01000017.1"/>
</dbReference>
<dbReference type="PANTHER" id="PTHR11085:SF4">
    <property type="entry name" value="NAD-DEPENDENT PROTEIN DEACYLASE"/>
    <property type="match status" value="1"/>
</dbReference>
<evidence type="ECO:0000256" key="1">
    <source>
        <dbReference type="ARBA" id="ARBA00012928"/>
    </source>
</evidence>
<comment type="caution">
    <text evidence="6">The sequence shown here is derived from an EMBL/GenBank/DDBJ whole genome shotgun (WGS) entry which is preliminary data.</text>
</comment>
<sequence length="270" mass="31167">MEFIEKAKEAIKKADVILITAGAGMSVDSGLPDFRGKEGFWRAYPYAKKLGVSFEELANPKWFIQNPEIAWAFYGHRYLMYKNTQPHEGYKLLLNLAKSKKGYYVYTSNVDGHFEKAGFENIVEIHGSINHLQCIYPCTDEIWEAKDLDIKIDMENFRALTIPRCKNCGAVARPNILMFGDFSWIPDRTEYQEYRFNLWLDKVENFGYKMVIIEIGAGKAIPTIRWFSENISYKYNATLIRINPIDYEVPSKKDISIPMKGLEAIRLVTG</sequence>
<dbReference type="EMBL" id="FXTX01000017">
    <property type="protein sequence ID" value="SMP18412.1"/>
    <property type="molecule type" value="Genomic_DNA"/>
</dbReference>
<dbReference type="AlphaFoldDB" id="A0AA45WNE6"/>
<dbReference type="Proteomes" id="UP001157947">
    <property type="component" value="Unassembled WGS sequence"/>
</dbReference>
<keyword evidence="2" id="KW-0808">Transferase</keyword>
<feature type="domain" description="Deacetylase sirtuin-type" evidence="5">
    <location>
        <begin position="1"/>
        <end position="270"/>
    </location>
</feature>
<protein>
    <recommendedName>
        <fullName evidence="1">protein acetyllysine N-acetyltransferase</fullName>
        <ecNumber evidence="1">2.3.1.286</ecNumber>
    </recommendedName>
</protein>
<reference evidence="6" key="1">
    <citation type="submission" date="2017-05" db="EMBL/GenBank/DDBJ databases">
        <authorList>
            <person name="Varghese N."/>
            <person name="Submissions S."/>
        </authorList>
    </citation>
    <scope>NUCLEOTIDE SEQUENCE</scope>
    <source>
        <strain evidence="6">DSM 18763</strain>
    </source>
</reference>
<dbReference type="Gene3D" id="3.40.50.1220">
    <property type="entry name" value="TPP-binding domain"/>
    <property type="match status" value="1"/>
</dbReference>
<dbReference type="Pfam" id="PF02146">
    <property type="entry name" value="SIR2"/>
    <property type="match status" value="1"/>
</dbReference>